<evidence type="ECO:0008006" key="3">
    <source>
        <dbReference type="Google" id="ProtNLM"/>
    </source>
</evidence>
<dbReference type="AlphaFoldDB" id="A0A520MZS2"/>
<protein>
    <recommendedName>
        <fullName evidence="3">C-type lysozyme inhibitor domain-containing protein</fullName>
    </recommendedName>
</protein>
<sequence>MKKLLTLILLTPLLSAEQEEYTCTTNGFGDLPFIIDKELKTINFKGMVFKYDWTKHKYGYSAKNKTGKKKITGMQSTNYYTIQWFKSNKSVVLTNRSGREIPFICKSAI</sequence>
<evidence type="ECO:0000313" key="2">
    <source>
        <dbReference type="Proteomes" id="UP000318710"/>
    </source>
</evidence>
<evidence type="ECO:0000313" key="1">
    <source>
        <dbReference type="EMBL" id="RZO26732.1"/>
    </source>
</evidence>
<name>A0A520MZS2_9GAMM</name>
<comment type="caution">
    <text evidence="1">The sequence shown here is derived from an EMBL/GenBank/DDBJ whole genome shotgun (WGS) entry which is preliminary data.</text>
</comment>
<dbReference type="EMBL" id="SHBF01000022">
    <property type="protein sequence ID" value="RZO26732.1"/>
    <property type="molecule type" value="Genomic_DNA"/>
</dbReference>
<accession>A0A520MZS2</accession>
<gene>
    <name evidence="1" type="ORF">EVA93_03775</name>
</gene>
<dbReference type="Proteomes" id="UP000318710">
    <property type="component" value="Unassembled WGS sequence"/>
</dbReference>
<proteinExistence type="predicted"/>
<organism evidence="1 2">
    <name type="scientific">SAR86 cluster bacterium</name>
    <dbReference type="NCBI Taxonomy" id="2030880"/>
    <lineage>
        <taxon>Bacteria</taxon>
        <taxon>Pseudomonadati</taxon>
        <taxon>Pseudomonadota</taxon>
        <taxon>Gammaproteobacteria</taxon>
        <taxon>SAR86 cluster</taxon>
    </lineage>
</organism>
<reference evidence="1 2" key="1">
    <citation type="submission" date="2019-02" db="EMBL/GenBank/DDBJ databases">
        <title>Prokaryotic population dynamics and viral predation in marine succession experiment using metagenomics: the confinement effect.</title>
        <authorList>
            <person name="Haro-Moreno J.M."/>
            <person name="Rodriguez-Valera F."/>
            <person name="Lopez-Perez M."/>
        </authorList>
    </citation>
    <scope>NUCLEOTIDE SEQUENCE [LARGE SCALE GENOMIC DNA]</scope>
    <source>
        <strain evidence="1">MED-G160</strain>
    </source>
</reference>